<comment type="caution">
    <text evidence="3">The sequence shown here is derived from an EMBL/GenBank/DDBJ whole genome shotgun (WGS) entry which is preliminary data.</text>
</comment>
<feature type="transmembrane region" description="Helical" evidence="2">
    <location>
        <begin position="113"/>
        <end position="133"/>
    </location>
</feature>
<keyword evidence="2" id="KW-1133">Transmembrane helix</keyword>
<protein>
    <submittedName>
        <fullName evidence="3">Uncharacterized protein</fullName>
    </submittedName>
</protein>
<dbReference type="Proteomes" id="UP001469553">
    <property type="component" value="Unassembled WGS sequence"/>
</dbReference>
<feature type="compositionally biased region" description="Basic and acidic residues" evidence="1">
    <location>
        <begin position="34"/>
        <end position="44"/>
    </location>
</feature>
<feature type="region of interest" description="Disordered" evidence="1">
    <location>
        <begin position="34"/>
        <end position="88"/>
    </location>
</feature>
<proteinExistence type="predicted"/>
<evidence type="ECO:0000313" key="3">
    <source>
        <dbReference type="EMBL" id="MEQ2295782.1"/>
    </source>
</evidence>
<gene>
    <name evidence="3" type="ORF">AMECASPLE_018048</name>
</gene>
<organism evidence="3 4">
    <name type="scientific">Ameca splendens</name>
    <dbReference type="NCBI Taxonomy" id="208324"/>
    <lineage>
        <taxon>Eukaryota</taxon>
        <taxon>Metazoa</taxon>
        <taxon>Chordata</taxon>
        <taxon>Craniata</taxon>
        <taxon>Vertebrata</taxon>
        <taxon>Euteleostomi</taxon>
        <taxon>Actinopterygii</taxon>
        <taxon>Neopterygii</taxon>
        <taxon>Teleostei</taxon>
        <taxon>Neoteleostei</taxon>
        <taxon>Acanthomorphata</taxon>
        <taxon>Ovalentaria</taxon>
        <taxon>Atherinomorphae</taxon>
        <taxon>Cyprinodontiformes</taxon>
        <taxon>Goodeidae</taxon>
        <taxon>Ameca</taxon>
    </lineage>
</organism>
<accession>A0ABV0YPI9</accession>
<evidence type="ECO:0000256" key="2">
    <source>
        <dbReference type="SAM" id="Phobius"/>
    </source>
</evidence>
<reference evidence="3 4" key="1">
    <citation type="submission" date="2021-06" db="EMBL/GenBank/DDBJ databases">
        <authorList>
            <person name="Palmer J.M."/>
        </authorList>
    </citation>
    <scope>NUCLEOTIDE SEQUENCE [LARGE SCALE GENOMIC DNA]</scope>
    <source>
        <strain evidence="3 4">AS_MEX2019</strain>
        <tissue evidence="3">Muscle</tissue>
    </source>
</reference>
<keyword evidence="4" id="KW-1185">Reference proteome</keyword>
<evidence type="ECO:0000313" key="4">
    <source>
        <dbReference type="Proteomes" id="UP001469553"/>
    </source>
</evidence>
<keyword evidence="2" id="KW-0472">Membrane</keyword>
<sequence length="146" mass="16301">MQAERHKQAHCPDAFPTPHLFSFRVSLLTQAMERGPESNDHTGGEEMYEGGEQRDEREKKRRMTAGAEYHPPLFSPIRSANPASGGADHGSHLLAPLHLVRGQMGGESDFLLYFHYGACSLTLIPPLLSYICFKRSRHTLWGSLGL</sequence>
<name>A0ABV0YPI9_9TELE</name>
<dbReference type="EMBL" id="JAHRIP010039003">
    <property type="protein sequence ID" value="MEQ2295782.1"/>
    <property type="molecule type" value="Genomic_DNA"/>
</dbReference>
<keyword evidence="2" id="KW-0812">Transmembrane</keyword>
<evidence type="ECO:0000256" key="1">
    <source>
        <dbReference type="SAM" id="MobiDB-lite"/>
    </source>
</evidence>